<sequence>METIESPKQPPILAGSIQVARQHKHALLLPSLAERHGVAGASMVPICGALVAFALAYPRQDRYLWFHVLLRHSRTTLGNLFGSRFHHPIQTLQLRHPDRCQPNAEIFPRVLLGSGGSCYICQHPSFRGPADSSFPPHISLLGDPICSSSLLSRRRPSDRSPSGFIRLQSSFTPQPPPIGIEDRTWNTSLIIYLLRSDHTPSF</sequence>
<evidence type="ECO:0000256" key="1">
    <source>
        <dbReference type="SAM" id="MobiDB-lite"/>
    </source>
</evidence>
<reference evidence="2" key="2">
    <citation type="submission" date="2023-05" db="EMBL/GenBank/DDBJ databases">
        <authorList>
            <consortium name="Lawrence Berkeley National Laboratory"/>
            <person name="Steindorff A."/>
            <person name="Hensen N."/>
            <person name="Bonometti L."/>
            <person name="Westerberg I."/>
            <person name="Brannstrom I.O."/>
            <person name="Guillou S."/>
            <person name="Cros-Aarteil S."/>
            <person name="Calhoun S."/>
            <person name="Haridas S."/>
            <person name="Kuo A."/>
            <person name="Mondo S."/>
            <person name="Pangilinan J."/>
            <person name="Riley R."/>
            <person name="Labutti K."/>
            <person name="Andreopoulos B."/>
            <person name="Lipzen A."/>
            <person name="Chen C."/>
            <person name="Yanf M."/>
            <person name="Daum C."/>
            <person name="Ng V."/>
            <person name="Clum A."/>
            <person name="Ohm R."/>
            <person name="Martin F."/>
            <person name="Silar P."/>
            <person name="Natvig D."/>
            <person name="Lalanne C."/>
            <person name="Gautier V."/>
            <person name="Ament-Velasquez S.L."/>
            <person name="Kruys A."/>
            <person name="Hutchinson M.I."/>
            <person name="Powell A.J."/>
            <person name="Barry K."/>
            <person name="Miller A.N."/>
            <person name="Grigoriev I.V."/>
            <person name="Debuchy R."/>
            <person name="Gladieux P."/>
            <person name="Thoren M.H."/>
            <person name="Johannesson H."/>
        </authorList>
    </citation>
    <scope>NUCLEOTIDE SEQUENCE</scope>
    <source>
        <strain evidence="2">CBS 315.58</strain>
    </source>
</reference>
<dbReference type="AlphaFoldDB" id="A0AAN7AWT8"/>
<name>A0AAN7AWT8_9PEZI</name>
<feature type="region of interest" description="Disordered" evidence="1">
    <location>
        <begin position="152"/>
        <end position="180"/>
    </location>
</feature>
<dbReference type="Proteomes" id="UP001303160">
    <property type="component" value="Unassembled WGS sequence"/>
</dbReference>
<organism evidence="2 3">
    <name type="scientific">Triangularia verruculosa</name>
    <dbReference type="NCBI Taxonomy" id="2587418"/>
    <lineage>
        <taxon>Eukaryota</taxon>
        <taxon>Fungi</taxon>
        <taxon>Dikarya</taxon>
        <taxon>Ascomycota</taxon>
        <taxon>Pezizomycotina</taxon>
        <taxon>Sordariomycetes</taxon>
        <taxon>Sordariomycetidae</taxon>
        <taxon>Sordariales</taxon>
        <taxon>Podosporaceae</taxon>
        <taxon>Triangularia</taxon>
    </lineage>
</organism>
<evidence type="ECO:0000313" key="2">
    <source>
        <dbReference type="EMBL" id="KAK4200290.1"/>
    </source>
</evidence>
<comment type="caution">
    <text evidence="2">The sequence shown here is derived from an EMBL/GenBank/DDBJ whole genome shotgun (WGS) entry which is preliminary data.</text>
</comment>
<evidence type="ECO:0000313" key="3">
    <source>
        <dbReference type="Proteomes" id="UP001303160"/>
    </source>
</evidence>
<gene>
    <name evidence="2" type="ORF">QBC40DRAFT_72035</name>
</gene>
<protein>
    <submittedName>
        <fullName evidence="2">Uncharacterized protein</fullName>
    </submittedName>
</protein>
<dbReference type="EMBL" id="MU863921">
    <property type="protein sequence ID" value="KAK4200290.1"/>
    <property type="molecule type" value="Genomic_DNA"/>
</dbReference>
<keyword evidence="3" id="KW-1185">Reference proteome</keyword>
<proteinExistence type="predicted"/>
<accession>A0AAN7AWT8</accession>
<reference evidence="2" key="1">
    <citation type="journal article" date="2023" name="Mol. Phylogenet. Evol.">
        <title>Genome-scale phylogeny and comparative genomics of the fungal order Sordariales.</title>
        <authorList>
            <person name="Hensen N."/>
            <person name="Bonometti L."/>
            <person name="Westerberg I."/>
            <person name="Brannstrom I.O."/>
            <person name="Guillou S."/>
            <person name="Cros-Aarteil S."/>
            <person name="Calhoun S."/>
            <person name="Haridas S."/>
            <person name="Kuo A."/>
            <person name="Mondo S."/>
            <person name="Pangilinan J."/>
            <person name="Riley R."/>
            <person name="LaButti K."/>
            <person name="Andreopoulos B."/>
            <person name="Lipzen A."/>
            <person name="Chen C."/>
            <person name="Yan M."/>
            <person name="Daum C."/>
            <person name="Ng V."/>
            <person name="Clum A."/>
            <person name="Steindorff A."/>
            <person name="Ohm R.A."/>
            <person name="Martin F."/>
            <person name="Silar P."/>
            <person name="Natvig D.O."/>
            <person name="Lalanne C."/>
            <person name="Gautier V."/>
            <person name="Ament-Velasquez S.L."/>
            <person name="Kruys A."/>
            <person name="Hutchinson M.I."/>
            <person name="Powell A.J."/>
            <person name="Barry K."/>
            <person name="Miller A.N."/>
            <person name="Grigoriev I.V."/>
            <person name="Debuchy R."/>
            <person name="Gladieux P."/>
            <person name="Hiltunen Thoren M."/>
            <person name="Johannesson H."/>
        </authorList>
    </citation>
    <scope>NUCLEOTIDE SEQUENCE</scope>
    <source>
        <strain evidence="2">CBS 315.58</strain>
    </source>
</reference>